<evidence type="ECO:0008006" key="3">
    <source>
        <dbReference type="Google" id="ProtNLM"/>
    </source>
</evidence>
<dbReference type="EMBL" id="CP049057">
    <property type="protein sequence ID" value="QIE59614.1"/>
    <property type="molecule type" value="Genomic_DNA"/>
</dbReference>
<accession>A0A6G6GM64</accession>
<dbReference type="AlphaFoldDB" id="A0A6G6GM64"/>
<dbReference type="PANTHER" id="PTHR42754:SF1">
    <property type="entry name" value="LIPOPROTEIN"/>
    <property type="match status" value="1"/>
</dbReference>
<reference evidence="1 2" key="1">
    <citation type="submission" date="2020-02" db="EMBL/GenBank/DDBJ databases">
        <title>Complete genome sequence of Flavobacteriaceae bacterium.</title>
        <authorList>
            <person name="Kim S.-J."/>
            <person name="Kim Y.-S."/>
            <person name="Kim K.-H."/>
        </authorList>
    </citation>
    <scope>NUCLEOTIDE SEQUENCE [LARGE SCALE GENOMIC DNA]</scope>
    <source>
        <strain evidence="1 2">RR4-40</strain>
    </source>
</reference>
<protein>
    <recommendedName>
        <fullName evidence="3">Bulb-type lectin domain-containing protein</fullName>
    </recommendedName>
</protein>
<dbReference type="KEGG" id="mgel:G5B37_08570"/>
<gene>
    <name evidence="1" type="ORF">G5B37_08570</name>
</gene>
<proteinExistence type="predicted"/>
<keyword evidence="2" id="KW-1185">Reference proteome</keyword>
<evidence type="ECO:0000313" key="2">
    <source>
        <dbReference type="Proteomes" id="UP000505306"/>
    </source>
</evidence>
<dbReference type="Proteomes" id="UP000505306">
    <property type="component" value="Chromosome"/>
</dbReference>
<organism evidence="1 2">
    <name type="scientific">Rasiella rasia</name>
    <dbReference type="NCBI Taxonomy" id="2744027"/>
    <lineage>
        <taxon>Bacteria</taxon>
        <taxon>Pseudomonadati</taxon>
        <taxon>Bacteroidota</taxon>
        <taxon>Flavobacteriia</taxon>
        <taxon>Flavobacteriales</taxon>
        <taxon>Flavobacteriaceae</taxon>
        <taxon>Rasiella</taxon>
    </lineage>
</organism>
<dbReference type="PROSITE" id="PS51257">
    <property type="entry name" value="PROKAR_LIPOPROTEIN"/>
    <property type="match status" value="1"/>
</dbReference>
<name>A0A6G6GM64_9FLAO</name>
<dbReference type="PANTHER" id="PTHR42754">
    <property type="entry name" value="ENDOGLUCANASE"/>
    <property type="match status" value="1"/>
</dbReference>
<dbReference type="RefSeq" id="WP_164679627.1">
    <property type="nucleotide sequence ID" value="NZ_CP049057.1"/>
</dbReference>
<sequence length="454" mass="48737">MDIKYWFILSACLLGLVSCSSDDGTTEEEEMEQEMMENSSPIEGTVSFARNLGGSDDDFIVSIVEVSDGSYVMAGSTESTDGDITDKTSDDKDVWVVKTSATGAVLWSKTFGGSNQDEATSISKTADGGFIVSAFTFSDDGDVTDNAGFIDFWVLKLSSSGDLEWENTYGFEGSDTAHKIKQLSDGGYLVLGVLDITASGGAGNIGRNTNHAGGDYWVLRLNPIGEIIWARFYGGTFTDTAYDFVEVGNGDFIIVGSSDSDDVDITNNKGEYDFWMLNITGSGDINWKKNFGGSEIDLGYSLAKTTDGNFIATGDTRSSDIDVNDPLGNADVWAVKFNAAGTIIWEHTYGGSQFDSARSITPMSNGYYTIAASSRSNDNNLTSNYGVNDAWFIVIDEEGTLVFEKSLGGSKLDFGIALLETSNTEIVMVGNTESSDGDFTQNKGGKDAFLIKVK</sequence>
<evidence type="ECO:0000313" key="1">
    <source>
        <dbReference type="EMBL" id="QIE59614.1"/>
    </source>
</evidence>